<evidence type="ECO:0000256" key="5">
    <source>
        <dbReference type="ARBA" id="ARBA00022704"/>
    </source>
</evidence>
<dbReference type="InterPro" id="IPR001713">
    <property type="entry name" value="Prot_inh_stefin"/>
</dbReference>
<dbReference type="GO" id="GO:0002376">
    <property type="term" value="P:immune system process"/>
    <property type="evidence" value="ECO:0007669"/>
    <property type="project" value="UniProtKB-KW"/>
</dbReference>
<evidence type="ECO:0000256" key="8">
    <source>
        <dbReference type="ARBA" id="ARBA00041437"/>
    </source>
</evidence>
<evidence type="ECO:0000259" key="9">
    <source>
        <dbReference type="Pfam" id="PF00031"/>
    </source>
</evidence>
<evidence type="ECO:0000256" key="3">
    <source>
        <dbReference type="ARBA" id="ARBA00022490"/>
    </source>
</evidence>
<proteinExistence type="inferred from homology"/>
<evidence type="ECO:0000256" key="2">
    <source>
        <dbReference type="ARBA" id="ARBA00009403"/>
    </source>
</evidence>
<dbReference type="SUPFAM" id="SSF54403">
    <property type="entry name" value="Cystatin/monellin"/>
    <property type="match status" value="1"/>
</dbReference>
<evidence type="ECO:0000313" key="11">
    <source>
        <dbReference type="Proteomes" id="UP001059041"/>
    </source>
</evidence>
<keyword evidence="6" id="KW-0391">Immunity</keyword>
<keyword evidence="11" id="KW-1185">Reference proteome</keyword>
<evidence type="ECO:0000256" key="4">
    <source>
        <dbReference type="ARBA" id="ARBA00022690"/>
    </source>
</evidence>
<dbReference type="InterPro" id="IPR046350">
    <property type="entry name" value="Cystatin_sf"/>
</dbReference>
<dbReference type="CDD" id="cd00042">
    <property type="entry name" value="CY"/>
    <property type="match status" value="1"/>
</dbReference>
<evidence type="ECO:0000256" key="7">
    <source>
        <dbReference type="ARBA" id="ARBA00040677"/>
    </source>
</evidence>
<evidence type="ECO:0000256" key="6">
    <source>
        <dbReference type="ARBA" id="ARBA00022859"/>
    </source>
</evidence>
<dbReference type="Pfam" id="PF00031">
    <property type="entry name" value="Cystatin"/>
    <property type="match status" value="1"/>
</dbReference>
<feature type="domain" description="Cystatin" evidence="9">
    <location>
        <begin position="15"/>
        <end position="83"/>
    </location>
</feature>
<dbReference type="GO" id="GO:0004869">
    <property type="term" value="F:cysteine-type endopeptidase inhibitor activity"/>
    <property type="evidence" value="ECO:0007669"/>
    <property type="project" value="UniProtKB-KW"/>
</dbReference>
<dbReference type="Gene3D" id="3.10.450.10">
    <property type="match status" value="1"/>
</dbReference>
<protein>
    <recommendedName>
        <fullName evidence="7">Cystatin-B</fullName>
    </recommendedName>
    <alternativeName>
        <fullName evidence="8">Stefin-B</fullName>
    </alternativeName>
</protein>
<dbReference type="GO" id="GO:0005829">
    <property type="term" value="C:cytosol"/>
    <property type="evidence" value="ECO:0007669"/>
    <property type="project" value="TreeGrafter"/>
</dbReference>
<comment type="caution">
    <text evidence="10">The sequence shown here is derived from an EMBL/GenBank/DDBJ whole genome shotgun (WGS) entry which is preliminary data.</text>
</comment>
<dbReference type="PANTHER" id="PTHR11414">
    <property type="entry name" value="CYSTATIN FAMILY MEMBER"/>
    <property type="match status" value="1"/>
</dbReference>
<dbReference type="PANTHER" id="PTHR11414:SF21">
    <property type="entry name" value="CYSTATIN 14A, TANDEM DUPLICATE 1-RELATED"/>
    <property type="match status" value="1"/>
</dbReference>
<keyword evidence="3" id="KW-0963">Cytoplasm</keyword>
<organism evidence="10 11">
    <name type="scientific">Triplophysa rosa</name>
    <name type="common">Cave loach</name>
    <dbReference type="NCBI Taxonomy" id="992332"/>
    <lineage>
        <taxon>Eukaryota</taxon>
        <taxon>Metazoa</taxon>
        <taxon>Chordata</taxon>
        <taxon>Craniata</taxon>
        <taxon>Vertebrata</taxon>
        <taxon>Euteleostomi</taxon>
        <taxon>Actinopterygii</taxon>
        <taxon>Neopterygii</taxon>
        <taxon>Teleostei</taxon>
        <taxon>Ostariophysi</taxon>
        <taxon>Cypriniformes</taxon>
        <taxon>Nemacheilidae</taxon>
        <taxon>Triplophysa</taxon>
    </lineage>
</organism>
<sequence length="103" mass="11308">MSRPVGGYGEEIDLHSEIQGICEKVKPNVEKKADQKFHTFIPLSFIQQIVAGTNYIIKVYVGHAGADECIHVKVFQALSGNGGKLAVHGHQYPKTKADIITTF</sequence>
<dbReference type="InterPro" id="IPR000010">
    <property type="entry name" value="Cystatin_dom"/>
</dbReference>
<evidence type="ECO:0000313" key="10">
    <source>
        <dbReference type="EMBL" id="KAI7813447.1"/>
    </source>
</evidence>
<gene>
    <name evidence="10" type="ORF">IRJ41_016908</name>
</gene>
<accession>A0A9W8CB92</accession>
<dbReference type="GO" id="GO:0071220">
    <property type="term" value="P:cellular response to bacterial lipoprotein"/>
    <property type="evidence" value="ECO:0007669"/>
    <property type="project" value="UniProtKB-ARBA"/>
</dbReference>
<evidence type="ECO:0000256" key="1">
    <source>
        <dbReference type="ARBA" id="ARBA00004496"/>
    </source>
</evidence>
<dbReference type="EMBL" id="JAFHDT010000002">
    <property type="protein sequence ID" value="KAI7813447.1"/>
    <property type="molecule type" value="Genomic_DNA"/>
</dbReference>
<comment type="subcellular location">
    <subcellularLocation>
        <location evidence="1">Cytoplasm</location>
    </subcellularLocation>
</comment>
<name>A0A9W8CB92_TRIRA</name>
<reference evidence="10" key="1">
    <citation type="submission" date="2021-02" db="EMBL/GenBank/DDBJ databases">
        <title>Comparative genomics reveals that relaxation of natural selection precedes convergent phenotypic evolution of cavefish.</title>
        <authorList>
            <person name="Peng Z."/>
        </authorList>
    </citation>
    <scope>NUCLEOTIDE SEQUENCE</scope>
    <source>
        <tissue evidence="10">Muscle</tissue>
    </source>
</reference>
<keyword evidence="5" id="KW-0789">Thiol protease inhibitor</keyword>
<dbReference type="AlphaFoldDB" id="A0A9W8CB92"/>
<comment type="similarity">
    <text evidence="2">Belongs to the cystatin family.</text>
</comment>
<dbReference type="FunFam" id="3.10.450.10:FF:000001">
    <property type="entry name" value="Cystatin-A"/>
    <property type="match status" value="1"/>
</dbReference>
<dbReference type="PRINTS" id="PR00295">
    <property type="entry name" value="STEFINA"/>
</dbReference>
<dbReference type="Proteomes" id="UP001059041">
    <property type="component" value="Linkage Group LG2"/>
</dbReference>
<keyword evidence="4" id="KW-0646">Protease inhibitor</keyword>